<reference evidence="1 2" key="1">
    <citation type="submission" date="2017-06" db="EMBL/GenBank/DDBJ databases">
        <title>Genome sequencing of cyanobaciteial culture collection at National Institute for Environmental Studies (NIES).</title>
        <authorList>
            <person name="Hirose Y."/>
            <person name="Shimura Y."/>
            <person name="Fujisawa T."/>
            <person name="Nakamura Y."/>
            <person name="Kawachi M."/>
        </authorList>
    </citation>
    <scope>NUCLEOTIDE SEQUENCE [LARGE SCALE GENOMIC DNA]</scope>
    <source>
        <strain evidence="1 2">NIES-806</strain>
    </source>
</reference>
<sequence length="75" mass="8394">MTGKITYLAYNRDGGDKSFRSLLTPHSARTNVRAVPYGMDKFSSFLANVYPLSLRGCFCYGRIFTNLGNILCKGF</sequence>
<organism evidence="1 2">
    <name type="scientific">Dolichospermum compactum NIES-806</name>
    <dbReference type="NCBI Taxonomy" id="1973481"/>
    <lineage>
        <taxon>Bacteria</taxon>
        <taxon>Bacillati</taxon>
        <taxon>Cyanobacteriota</taxon>
        <taxon>Cyanophyceae</taxon>
        <taxon>Nostocales</taxon>
        <taxon>Aphanizomenonaceae</taxon>
        <taxon>Dolichospermum</taxon>
        <taxon>Dolichospermum compactum</taxon>
    </lineage>
</organism>
<protein>
    <submittedName>
        <fullName evidence="1">Uncharacterized protein</fullName>
    </submittedName>
</protein>
<gene>
    <name evidence="1" type="ORF">NIES806_08410</name>
</gene>
<proteinExistence type="predicted"/>
<name>A0A1Z4UZH1_9CYAN</name>
<evidence type="ECO:0000313" key="2">
    <source>
        <dbReference type="Proteomes" id="UP000218702"/>
    </source>
</evidence>
<dbReference type="AlphaFoldDB" id="A0A1Z4UZH1"/>
<keyword evidence="2" id="KW-1185">Reference proteome</keyword>
<dbReference type="EMBL" id="AP018316">
    <property type="protein sequence ID" value="BAZ84650.1"/>
    <property type="molecule type" value="Genomic_DNA"/>
</dbReference>
<dbReference type="KEGG" id="dcm:NIES806_08410"/>
<dbReference type="Proteomes" id="UP000218702">
    <property type="component" value="Chromosome"/>
</dbReference>
<evidence type="ECO:0000313" key="1">
    <source>
        <dbReference type="EMBL" id="BAZ84650.1"/>
    </source>
</evidence>
<accession>A0A1Z4UZH1</accession>